<gene>
    <name evidence="8" type="ORF">NC99_38840</name>
</gene>
<evidence type="ECO:0000256" key="3">
    <source>
        <dbReference type="ARBA" id="ARBA00022989"/>
    </source>
</evidence>
<feature type="coiled-coil region" evidence="5">
    <location>
        <begin position="239"/>
        <end position="288"/>
    </location>
</feature>
<dbReference type="Proteomes" id="UP000036958">
    <property type="component" value="Unassembled WGS sequence"/>
</dbReference>
<organism evidence="8 9">
    <name type="scientific">Sunxiuqinia dokdonensis</name>
    <dbReference type="NCBI Taxonomy" id="1409788"/>
    <lineage>
        <taxon>Bacteria</taxon>
        <taxon>Pseudomonadati</taxon>
        <taxon>Bacteroidota</taxon>
        <taxon>Bacteroidia</taxon>
        <taxon>Marinilabiliales</taxon>
        <taxon>Prolixibacteraceae</taxon>
        <taxon>Sunxiuqinia</taxon>
    </lineage>
</organism>
<keyword evidence="9" id="KW-1185">Reference proteome</keyword>
<feature type="transmembrane region" description="Helical" evidence="6">
    <location>
        <begin position="24"/>
        <end position="47"/>
    </location>
</feature>
<keyword evidence="2 6" id="KW-0812">Transmembrane</keyword>
<evidence type="ECO:0000256" key="1">
    <source>
        <dbReference type="ARBA" id="ARBA00004167"/>
    </source>
</evidence>
<evidence type="ECO:0000313" key="8">
    <source>
        <dbReference type="EMBL" id="KOH43324.1"/>
    </source>
</evidence>
<evidence type="ECO:0000256" key="6">
    <source>
        <dbReference type="SAM" id="Phobius"/>
    </source>
</evidence>
<feature type="domain" description="AprE-like beta-barrel" evidence="7">
    <location>
        <begin position="335"/>
        <end position="416"/>
    </location>
</feature>
<evidence type="ECO:0000256" key="4">
    <source>
        <dbReference type="ARBA" id="ARBA00023136"/>
    </source>
</evidence>
<evidence type="ECO:0000256" key="5">
    <source>
        <dbReference type="SAM" id="Coils"/>
    </source>
</evidence>
<name>A0A0L8V4H1_9BACT</name>
<keyword evidence="4 6" id="KW-0472">Membrane</keyword>
<proteinExistence type="predicted"/>
<keyword evidence="5" id="KW-0175">Coiled coil</keyword>
<dbReference type="GO" id="GO:0016020">
    <property type="term" value="C:membrane"/>
    <property type="evidence" value="ECO:0007669"/>
    <property type="project" value="UniProtKB-SubCell"/>
</dbReference>
<keyword evidence="3 6" id="KW-1133">Transmembrane helix</keyword>
<dbReference type="AlphaFoldDB" id="A0A0L8V4H1"/>
<sequence length="438" mass="49768">MSENNNIELRSEEVREILGSPPGWIVRSSISVILLIVLSLLLGSFFYKYPDIISGHITIVSQNPPIPIVARSSGRLELLFVTDGKNVKKGQAVAVIENPAIFDDMVILKSLLDSISVSFSSTDRLRAFSFPKTLALGQCQSYYSSLVSQWEEYLNYVRLNHLGQQMESLSQQVIDYKRYLVQLEEQTSILKRDLDLNEKQLKRDSTLYAGKVLSEVQYEQSQQIFYKQKYNYRSSVSGISNTRIQINQLKQQILELDIQKNEQESRFLSTLKERSDNLKAQFDTWEQTYVLTAPIDGKVAFTDLWSEKQPVLVGNSIFTMVPETEQEIIGKMVIPVSGSGKVEVGQKVNIKLDNFPYMEYGLLESTITNISMVPVKTPEGGGYYTAEVRLSNGLVTNYSKELPFIQEMQGVVEIITNDRKLIERLVQPLVAIFKNNVE</sequence>
<comment type="subcellular location">
    <subcellularLocation>
        <location evidence="1">Membrane</location>
        <topology evidence="1">Single-pass membrane protein</topology>
    </subcellularLocation>
</comment>
<dbReference type="Pfam" id="PF26002">
    <property type="entry name" value="Beta-barrel_AprE"/>
    <property type="match status" value="1"/>
</dbReference>
<evidence type="ECO:0000256" key="2">
    <source>
        <dbReference type="ARBA" id="ARBA00022692"/>
    </source>
</evidence>
<dbReference type="PANTHER" id="PTHR30386">
    <property type="entry name" value="MEMBRANE FUSION SUBUNIT OF EMRAB-TOLC MULTIDRUG EFFLUX PUMP"/>
    <property type="match status" value="1"/>
</dbReference>
<protein>
    <recommendedName>
        <fullName evidence="7">AprE-like beta-barrel domain-containing protein</fullName>
    </recommendedName>
</protein>
<comment type="caution">
    <text evidence="8">The sequence shown here is derived from an EMBL/GenBank/DDBJ whole genome shotgun (WGS) entry which is preliminary data.</text>
</comment>
<dbReference type="PRINTS" id="PR01490">
    <property type="entry name" value="RTXTOXIND"/>
</dbReference>
<dbReference type="PANTHER" id="PTHR30386:SF26">
    <property type="entry name" value="TRANSPORT PROTEIN COMB"/>
    <property type="match status" value="1"/>
</dbReference>
<dbReference type="OrthoDB" id="7057889at2"/>
<dbReference type="Gene3D" id="2.40.30.170">
    <property type="match status" value="1"/>
</dbReference>
<evidence type="ECO:0000313" key="9">
    <source>
        <dbReference type="Proteomes" id="UP000036958"/>
    </source>
</evidence>
<reference evidence="9" key="1">
    <citation type="submission" date="2015-07" db="EMBL/GenBank/DDBJ databases">
        <title>Genome sequencing of Sunxiuqinia dokdonensis strain SK.</title>
        <authorList>
            <person name="Ahn S."/>
            <person name="Kim B.-C."/>
        </authorList>
    </citation>
    <scope>NUCLEOTIDE SEQUENCE [LARGE SCALE GENOMIC DNA]</scope>
    <source>
        <strain evidence="9">SK</strain>
    </source>
</reference>
<dbReference type="RefSeq" id="WP_053186995.1">
    <property type="nucleotide sequence ID" value="NZ_LGIA01000192.1"/>
</dbReference>
<dbReference type="STRING" id="1409788.NC99_38840"/>
<feature type="coiled-coil region" evidence="5">
    <location>
        <begin position="166"/>
        <end position="200"/>
    </location>
</feature>
<accession>A0A0L8V4H1</accession>
<evidence type="ECO:0000259" key="7">
    <source>
        <dbReference type="Pfam" id="PF26002"/>
    </source>
</evidence>
<dbReference type="InterPro" id="IPR050739">
    <property type="entry name" value="MFP"/>
</dbReference>
<dbReference type="EMBL" id="LGIA01000192">
    <property type="protein sequence ID" value="KOH43324.1"/>
    <property type="molecule type" value="Genomic_DNA"/>
</dbReference>
<dbReference type="InterPro" id="IPR058982">
    <property type="entry name" value="Beta-barrel_AprE"/>
</dbReference>